<protein>
    <recommendedName>
        <fullName evidence="3">Thioredoxin domain-containing protein</fullName>
    </recommendedName>
</protein>
<dbReference type="Pfam" id="PF00085">
    <property type="entry name" value="Thioredoxin"/>
    <property type="match status" value="1"/>
</dbReference>
<evidence type="ECO:0000256" key="1">
    <source>
        <dbReference type="SAM" id="MobiDB-lite"/>
    </source>
</evidence>
<dbReference type="GO" id="GO:0015035">
    <property type="term" value="F:protein-disulfide reductase activity"/>
    <property type="evidence" value="ECO:0007669"/>
    <property type="project" value="TreeGrafter"/>
</dbReference>
<dbReference type="InterPro" id="IPR036249">
    <property type="entry name" value="Thioredoxin-like_sf"/>
</dbReference>
<feature type="compositionally biased region" description="Polar residues" evidence="1">
    <location>
        <begin position="296"/>
        <end position="307"/>
    </location>
</feature>
<evidence type="ECO:0000256" key="2">
    <source>
        <dbReference type="SAM" id="SignalP"/>
    </source>
</evidence>
<feature type="region of interest" description="Disordered" evidence="1">
    <location>
        <begin position="654"/>
        <end position="674"/>
    </location>
</feature>
<feature type="region of interest" description="Disordered" evidence="1">
    <location>
        <begin position="867"/>
        <end position="945"/>
    </location>
</feature>
<feature type="domain" description="Thioredoxin" evidence="3">
    <location>
        <begin position="92"/>
        <end position="173"/>
    </location>
</feature>
<feature type="region of interest" description="Disordered" evidence="1">
    <location>
        <begin position="600"/>
        <end position="639"/>
    </location>
</feature>
<dbReference type="InParanoid" id="A0A0D2VPZ6"/>
<proteinExistence type="predicted"/>
<dbReference type="PANTHER" id="PTHR45815:SF3">
    <property type="entry name" value="PROTEIN DISULFIDE-ISOMERASE A6"/>
    <property type="match status" value="1"/>
</dbReference>
<feature type="region of interest" description="Disordered" evidence="1">
    <location>
        <begin position="284"/>
        <end position="307"/>
    </location>
</feature>
<dbReference type="EMBL" id="KE346364">
    <property type="protein sequence ID" value="KJE92597.1"/>
    <property type="molecule type" value="Genomic_DNA"/>
</dbReference>
<keyword evidence="2" id="KW-0732">Signal</keyword>
<feature type="signal peptide" evidence="2">
    <location>
        <begin position="1"/>
        <end position="24"/>
    </location>
</feature>
<evidence type="ECO:0000313" key="4">
    <source>
        <dbReference type="EMBL" id="KJE92597.1"/>
    </source>
</evidence>
<organism evidence="4 5">
    <name type="scientific">Capsaspora owczarzaki (strain ATCC 30864)</name>
    <dbReference type="NCBI Taxonomy" id="595528"/>
    <lineage>
        <taxon>Eukaryota</taxon>
        <taxon>Filasterea</taxon>
        <taxon>Capsaspora</taxon>
    </lineage>
</organism>
<gene>
    <name evidence="4" type="ORF">CAOG_003526</name>
</gene>
<dbReference type="RefSeq" id="XP_004348431.1">
    <property type="nucleotide sequence ID" value="XM_004348381.2"/>
</dbReference>
<evidence type="ECO:0000313" key="5">
    <source>
        <dbReference type="Proteomes" id="UP000008743"/>
    </source>
</evidence>
<name>A0A0D2VPZ6_CAPO3</name>
<dbReference type="GO" id="GO:0034976">
    <property type="term" value="P:response to endoplasmic reticulum stress"/>
    <property type="evidence" value="ECO:0007669"/>
    <property type="project" value="TreeGrafter"/>
</dbReference>
<feature type="compositionally biased region" description="Basic and acidic residues" evidence="1">
    <location>
        <begin position="600"/>
        <end position="619"/>
    </location>
</feature>
<feature type="compositionally biased region" description="Basic and acidic residues" evidence="1">
    <location>
        <begin position="628"/>
        <end position="639"/>
    </location>
</feature>
<keyword evidence="5" id="KW-1185">Reference proteome</keyword>
<dbReference type="InterPro" id="IPR013766">
    <property type="entry name" value="Thioredoxin_domain"/>
</dbReference>
<feature type="region of interest" description="Disordered" evidence="1">
    <location>
        <begin position="1000"/>
        <end position="1062"/>
    </location>
</feature>
<dbReference type="SUPFAM" id="SSF52833">
    <property type="entry name" value="Thioredoxin-like"/>
    <property type="match status" value="1"/>
</dbReference>
<accession>A0A0D2VPZ6</accession>
<evidence type="ECO:0000259" key="3">
    <source>
        <dbReference type="Pfam" id="PF00085"/>
    </source>
</evidence>
<dbReference type="eggNOG" id="KOG0191">
    <property type="taxonomic scope" value="Eukaryota"/>
</dbReference>
<dbReference type="Proteomes" id="UP000008743">
    <property type="component" value="Unassembled WGS sequence"/>
</dbReference>
<dbReference type="STRING" id="595528.A0A0D2VPZ6"/>
<dbReference type="GO" id="GO:0005788">
    <property type="term" value="C:endoplasmic reticulum lumen"/>
    <property type="evidence" value="ECO:0007669"/>
    <property type="project" value="TreeGrafter"/>
</dbReference>
<feature type="chain" id="PRO_5002254394" description="Thioredoxin domain-containing protein" evidence="2">
    <location>
        <begin position="25"/>
        <end position="1062"/>
    </location>
</feature>
<reference evidence="5" key="1">
    <citation type="submission" date="2011-02" db="EMBL/GenBank/DDBJ databases">
        <title>The Genome Sequence of Capsaspora owczarzaki ATCC 30864.</title>
        <authorList>
            <person name="Russ C."/>
            <person name="Cuomo C."/>
            <person name="Burger G."/>
            <person name="Gray M.W."/>
            <person name="Holland P.W.H."/>
            <person name="King N."/>
            <person name="Lang F.B.F."/>
            <person name="Roger A.J."/>
            <person name="Ruiz-Trillo I."/>
            <person name="Young S.K."/>
            <person name="Zeng Q."/>
            <person name="Gargeya S."/>
            <person name="Alvarado L."/>
            <person name="Berlin A."/>
            <person name="Chapman S.B."/>
            <person name="Chen Z."/>
            <person name="Freedman E."/>
            <person name="Gellesch M."/>
            <person name="Goldberg J."/>
            <person name="Griggs A."/>
            <person name="Gujja S."/>
            <person name="Heilman E."/>
            <person name="Heiman D."/>
            <person name="Howarth C."/>
            <person name="Mehta T."/>
            <person name="Neiman D."/>
            <person name="Pearson M."/>
            <person name="Roberts A."/>
            <person name="Saif S."/>
            <person name="Shea T."/>
            <person name="Shenoy N."/>
            <person name="Sisk P."/>
            <person name="Stolte C."/>
            <person name="Sykes S."/>
            <person name="White J."/>
            <person name="Yandava C."/>
            <person name="Haas B."/>
            <person name="Nusbaum C."/>
            <person name="Birren B."/>
        </authorList>
    </citation>
    <scope>NUCLEOTIDE SEQUENCE</scope>
    <source>
        <strain evidence="5">ATCC 30864</strain>
    </source>
</reference>
<dbReference type="AlphaFoldDB" id="A0A0D2VPZ6"/>
<feature type="compositionally biased region" description="Acidic residues" evidence="1">
    <location>
        <begin position="919"/>
        <end position="936"/>
    </location>
</feature>
<feature type="region of interest" description="Disordered" evidence="1">
    <location>
        <begin position="367"/>
        <end position="399"/>
    </location>
</feature>
<feature type="compositionally biased region" description="Basic and acidic residues" evidence="1">
    <location>
        <begin position="654"/>
        <end position="665"/>
    </location>
</feature>
<dbReference type="PANTHER" id="PTHR45815">
    <property type="entry name" value="PROTEIN DISULFIDE-ISOMERASE A6"/>
    <property type="match status" value="1"/>
</dbReference>
<sequence>MRRLVLGIALVTALALLALPSSNGIITAAEASTAAADIPKEPQPLGRSVTESLNIVKPAILDQTPEVVASIAASQREFKEFVDDDGRWTLVDLDAKNFERRVVKSPEHFLVMFSHQRCIHCVSLVSAFYQAADLLTGKARCGVFDLTADKSLAAKYAVDVFPTIRLFLNGKKPFFDDLPGWRSATEQKATQLAAFVELKLHDLREERAERDKEAVAQVGKGTMVDHSIIRSFDATHPGQVMGLTGQIYDAQPAVQLTGKRAWDDTCRGATHFCLFVALPRVLPPSGNKDGDETSKTSDALSPESSYQQQQARYIRQVEQRNEWLKFLQDLSLQIADQPDVRIIWAEGGSQPFLEKAVNLDKPRAFNQNYRAPKSANASASDSDARGSKRPQSGGGVSDALDPAAELVTDMDDGLYPGMSMFDVQQGSAVNYLGNIRLHNVAHFVTNVRMNQERLRARKLEKVPKLLVVPRWRDPFSSSACLDETCKPTLEAIYTQPENEDLPLVEIPSREAVWNPPEHFLQDVQDEYEYAMHDVLDVWNENMKEWDEDPMNGPAEARAPEVPVEQQPDVKRMLKEIAREEDKGRHLQLKKVIKQTQLKLESEEAYRKSLDSPSADRPKPSAEGTSNRESSRRRPIKKGDVLHAAEGDVVVLSESVEHSTDDERSSEGVQYAGHSTSRTTVVIDRELLEEDDQYEGLLDDVEVELEEEVELPMDALEDEDLLDFDQVAQLKRQGKVLLDDGFDPDKLKSQETLNGERPSFGDAMHSLRDLLSQMETADDTQIRAVKSARKAVKAFAAWKRRQGMLEDGDTEWEAQFSSELGDVEDDEDEVIGDDDPDAALEDEELAEIEASGNEAIVHRKVKQAQEAARNARKLAAEVPVQVDDTDPEAMKRFLRSQGAQDDAFEEEKRLAAERAAAAEAESEDADEFDDDDPDAAEVPERPFDADELKKDVLQAAETLEQVVDRLQFLNPEIQVMAHTLETIDRDFHRALDVQGIEPPPRIKRRRHKSHLTDQFFQAPPTEESIAEAEGIALNEGEAEEASLDNDHWSPVADDQPETGSEKN</sequence>
<dbReference type="Gene3D" id="3.40.30.10">
    <property type="entry name" value="Glutaredoxin"/>
    <property type="match status" value="1"/>
</dbReference>